<dbReference type="Proteomes" id="UP000010866">
    <property type="component" value="Plasmid pMETHO01"/>
</dbReference>
<dbReference type="HOGENOM" id="CLU_2662335_0_0_2"/>
<dbReference type="KEGG" id="mhz:Metho_2720"/>
<name>L0L375_METHD</name>
<dbReference type="GeneID" id="14401682"/>
<gene>
    <name evidence="1" type="ordered locus">Metho_2720</name>
</gene>
<geneLocation type="plasmid" evidence="1 2">
    <name>pMETHO01</name>
</geneLocation>
<keyword evidence="2" id="KW-1185">Reference proteome</keyword>
<dbReference type="RefSeq" id="WP_015313980.1">
    <property type="nucleotide sequence ID" value="NC_019972.1"/>
</dbReference>
<evidence type="ECO:0000313" key="1">
    <source>
        <dbReference type="EMBL" id="AGB50848.1"/>
    </source>
</evidence>
<dbReference type="EMBL" id="CP003363">
    <property type="protein sequence ID" value="AGB50848.1"/>
    <property type="molecule type" value="Genomic_DNA"/>
</dbReference>
<sequence>MMLTENEFNKPASRNTDYSLVEYDLAARLGLSLRKNLKENTFEIFDIKSGEVIKKFTTFSEAIKECNLYEINNCR</sequence>
<protein>
    <submittedName>
        <fullName evidence="1">Uncharacterized protein</fullName>
    </submittedName>
</protein>
<proteinExistence type="predicted"/>
<organism evidence="1 2">
    <name type="scientific">Methanomethylovorans hollandica (strain DSM 15978 / NBRC 107637 / DMS1)</name>
    <dbReference type="NCBI Taxonomy" id="867904"/>
    <lineage>
        <taxon>Archaea</taxon>
        <taxon>Methanobacteriati</taxon>
        <taxon>Methanobacteriota</taxon>
        <taxon>Stenosarchaea group</taxon>
        <taxon>Methanomicrobia</taxon>
        <taxon>Methanosarcinales</taxon>
        <taxon>Methanosarcinaceae</taxon>
        <taxon>Methanomethylovorans</taxon>
    </lineage>
</organism>
<dbReference type="AlphaFoldDB" id="L0L375"/>
<evidence type="ECO:0000313" key="2">
    <source>
        <dbReference type="Proteomes" id="UP000010866"/>
    </source>
</evidence>
<keyword evidence="1" id="KW-0614">Plasmid</keyword>
<accession>L0L375</accession>
<reference evidence="2" key="1">
    <citation type="submission" date="2012-02" db="EMBL/GenBank/DDBJ databases">
        <title>Complete sequence of plasmid of Methanomethylovorans hollandica DSM 15978.</title>
        <authorList>
            <person name="Lucas S."/>
            <person name="Copeland A."/>
            <person name="Lapidus A."/>
            <person name="Glavina del Rio T."/>
            <person name="Dalin E."/>
            <person name="Tice H."/>
            <person name="Bruce D."/>
            <person name="Goodwin L."/>
            <person name="Pitluck S."/>
            <person name="Peters L."/>
            <person name="Mikhailova N."/>
            <person name="Held B."/>
            <person name="Kyrpides N."/>
            <person name="Mavromatis K."/>
            <person name="Ivanova N."/>
            <person name="Brettin T."/>
            <person name="Detter J.C."/>
            <person name="Han C."/>
            <person name="Larimer F."/>
            <person name="Land M."/>
            <person name="Hauser L."/>
            <person name="Markowitz V."/>
            <person name="Cheng J.-F."/>
            <person name="Hugenholtz P."/>
            <person name="Woyke T."/>
            <person name="Wu D."/>
            <person name="Spring S."/>
            <person name="Schroeder M."/>
            <person name="Brambilla E."/>
            <person name="Klenk H.-P."/>
            <person name="Eisen J.A."/>
        </authorList>
    </citation>
    <scope>NUCLEOTIDE SEQUENCE [LARGE SCALE GENOMIC DNA]</scope>
    <source>
        <strain evidence="2">DSM 15978 / NBRC 107637 / DMS1</strain>
        <plasmid evidence="2">Plasmid pMETHO01</plasmid>
    </source>
</reference>